<reference evidence="3 4" key="1">
    <citation type="submission" date="2014-09" db="EMBL/GenBank/DDBJ databases">
        <title>Draft genome sequence of Streptomyces natalensis ATCC 27448, producer of the antifungal pimaricin.</title>
        <authorList>
            <person name="Mendes M.V."/>
            <person name="Beites T."/>
            <person name="Pires S."/>
            <person name="Santos C.L."/>
            <person name="Moradas-Ferreira P."/>
        </authorList>
    </citation>
    <scope>NUCLEOTIDE SEQUENCE [LARGE SCALE GENOMIC DNA]</scope>
    <source>
        <strain evidence="3 4">ATCC 27448</strain>
    </source>
</reference>
<feature type="compositionally biased region" description="Low complexity" evidence="1">
    <location>
        <begin position="58"/>
        <end position="78"/>
    </location>
</feature>
<feature type="region of interest" description="Disordered" evidence="1">
    <location>
        <begin position="42"/>
        <end position="78"/>
    </location>
</feature>
<protein>
    <submittedName>
        <fullName evidence="3">Uncharacterized protein</fullName>
    </submittedName>
</protein>
<gene>
    <name evidence="3" type="ORF">SNA_39285</name>
</gene>
<accession>A0A0D7CBS2</accession>
<keyword evidence="4" id="KW-1185">Reference proteome</keyword>
<evidence type="ECO:0000313" key="3">
    <source>
        <dbReference type="EMBL" id="KIZ13491.1"/>
    </source>
</evidence>
<feature type="transmembrane region" description="Helical" evidence="2">
    <location>
        <begin position="97"/>
        <end position="119"/>
    </location>
</feature>
<dbReference type="EMBL" id="JRKI01000063">
    <property type="protein sequence ID" value="KIZ13491.1"/>
    <property type="molecule type" value="Genomic_DNA"/>
</dbReference>
<dbReference type="AlphaFoldDB" id="A0A0D7CBS2"/>
<evidence type="ECO:0000256" key="2">
    <source>
        <dbReference type="SAM" id="Phobius"/>
    </source>
</evidence>
<proteinExistence type="predicted"/>
<keyword evidence="2" id="KW-0812">Transmembrane</keyword>
<keyword evidence="2" id="KW-1133">Transmembrane helix</keyword>
<comment type="caution">
    <text evidence="3">The sequence shown here is derived from an EMBL/GenBank/DDBJ whole genome shotgun (WGS) entry which is preliminary data.</text>
</comment>
<evidence type="ECO:0000313" key="4">
    <source>
        <dbReference type="Proteomes" id="UP000032458"/>
    </source>
</evidence>
<dbReference type="PATRIC" id="fig|1240678.4.peg.8361"/>
<dbReference type="Proteomes" id="UP000032458">
    <property type="component" value="Unassembled WGS sequence"/>
</dbReference>
<keyword evidence="2" id="KW-0472">Membrane</keyword>
<organism evidence="3 4">
    <name type="scientific">Streptomyces natalensis ATCC 27448</name>
    <dbReference type="NCBI Taxonomy" id="1240678"/>
    <lineage>
        <taxon>Bacteria</taxon>
        <taxon>Bacillati</taxon>
        <taxon>Actinomycetota</taxon>
        <taxon>Actinomycetes</taxon>
        <taxon>Kitasatosporales</taxon>
        <taxon>Streptomycetaceae</taxon>
        <taxon>Streptomyces</taxon>
    </lineage>
</organism>
<name>A0A0D7CBS2_9ACTN</name>
<evidence type="ECO:0000256" key="1">
    <source>
        <dbReference type="SAM" id="MobiDB-lite"/>
    </source>
</evidence>
<sequence>MSGTMSDGDDVEALLRERLHRADQQIEVPAGLWARIKESGTVPAPAAPVTSTSRAPRVTPTASVTPTTSVTPATPMTAGAPVPAGGSVALGSSRRRAYAVVLSVAATVAAVVLGAWWLLRTAGTGPPPAAAVRSVPIAVYNSESACRHLRSLECALRLAKDPYVPYSEPGNFVGRVWHGDVLSAHCVVTDGRLIRDEAGVTSTRWYLVTARKGMTGWLPGVRTRNTQEIPVCSPGERRPSGGT</sequence>